<dbReference type="EMBL" id="UYRX01000332">
    <property type="protein sequence ID" value="VDK80324.1"/>
    <property type="molecule type" value="Genomic_DNA"/>
</dbReference>
<reference evidence="1 2" key="1">
    <citation type="submission" date="2018-08" db="EMBL/GenBank/DDBJ databases">
        <authorList>
            <person name="Laetsch R D."/>
            <person name="Stevens L."/>
            <person name="Kumar S."/>
            <person name="Blaxter L. M."/>
        </authorList>
    </citation>
    <scope>NUCLEOTIDE SEQUENCE [LARGE SCALE GENOMIC DNA]</scope>
</reference>
<proteinExistence type="predicted"/>
<evidence type="ECO:0000313" key="1">
    <source>
        <dbReference type="EMBL" id="VDK80324.1"/>
    </source>
</evidence>
<protein>
    <submittedName>
        <fullName evidence="1">Uncharacterized protein</fullName>
    </submittedName>
</protein>
<keyword evidence="2" id="KW-1185">Reference proteome</keyword>
<accession>A0A3P6UQ02</accession>
<name>A0A3P6UQ02_LITSI</name>
<dbReference type="AlphaFoldDB" id="A0A3P6UQ02"/>
<organism evidence="1 2">
    <name type="scientific">Litomosoides sigmodontis</name>
    <name type="common">Filarial nematode worm</name>
    <dbReference type="NCBI Taxonomy" id="42156"/>
    <lineage>
        <taxon>Eukaryota</taxon>
        <taxon>Metazoa</taxon>
        <taxon>Ecdysozoa</taxon>
        <taxon>Nematoda</taxon>
        <taxon>Chromadorea</taxon>
        <taxon>Rhabditida</taxon>
        <taxon>Spirurina</taxon>
        <taxon>Spiruromorpha</taxon>
        <taxon>Filarioidea</taxon>
        <taxon>Onchocercidae</taxon>
        <taxon>Litomosoides</taxon>
    </lineage>
</organism>
<dbReference type="Proteomes" id="UP000277928">
    <property type="component" value="Unassembled WGS sequence"/>
</dbReference>
<gene>
    <name evidence="1" type="ORF">NLS_LOCUS4862</name>
</gene>
<sequence>MKYGLIVQLSAASIEGVRETSALDSNKAKKGYGKRGRAIGTAIEMTAQAVFKHLHWSHSDKLIRKFQDL</sequence>
<evidence type="ECO:0000313" key="2">
    <source>
        <dbReference type="Proteomes" id="UP000277928"/>
    </source>
</evidence>